<dbReference type="Gene3D" id="2.60.120.260">
    <property type="entry name" value="Galactose-binding domain-like"/>
    <property type="match status" value="1"/>
</dbReference>
<dbReference type="AlphaFoldDB" id="A0AAW0FPV9"/>
<feature type="transmembrane region" description="Helical" evidence="2">
    <location>
        <begin position="189"/>
        <end position="211"/>
    </location>
</feature>
<feature type="compositionally biased region" description="Polar residues" evidence="1">
    <location>
        <begin position="317"/>
        <end position="328"/>
    </location>
</feature>
<protein>
    <submittedName>
        <fullName evidence="3">Uncharacterized protein</fullName>
    </submittedName>
</protein>
<keyword evidence="2" id="KW-0472">Membrane</keyword>
<feature type="compositionally biased region" description="Low complexity" evidence="1">
    <location>
        <begin position="288"/>
        <end position="306"/>
    </location>
</feature>
<evidence type="ECO:0000313" key="3">
    <source>
        <dbReference type="EMBL" id="KAK7683083.1"/>
    </source>
</evidence>
<dbReference type="Proteomes" id="UP001385951">
    <property type="component" value="Unassembled WGS sequence"/>
</dbReference>
<comment type="caution">
    <text evidence="3">The sequence shown here is derived from an EMBL/GenBank/DDBJ whole genome shotgun (WGS) entry which is preliminary data.</text>
</comment>
<sequence length="347" mass="37486">MSAETSINATSVILDDSSPSIVYSEFWFPQGSGYNRSFATTVIFGDQDPNFNRTVHLTQTFSETALFTFHGTGIEVIGSVGPQSWGGLPVSRYTLDAMPTVDYEAKPSNESFQTNVTFFKSPTLEEGTHTLLITNQPCQDLPSSCKLLLDYIIWTDPSRASSTLSSTSTAPETTTSVIPIAGSTAKPSVGILVGPVVGGVVLLVLIGLVFWSYRRRRRRSRGVSVVDIFDDSHDPSPRTEMLQNHQTEQLLSQHSVDPYPLSPYKPSHTTSRLLEPTYTDNHSDFPQSTTFATGSSAGPSSAVAPSRPILSPVPQASKGQLIQQQQTGPAVYEDAPPAYSPTPPPAS</sequence>
<gene>
    <name evidence="3" type="ORF">QCA50_013756</name>
</gene>
<organism evidence="3 4">
    <name type="scientific">Cerrena zonata</name>
    <dbReference type="NCBI Taxonomy" id="2478898"/>
    <lineage>
        <taxon>Eukaryota</taxon>
        <taxon>Fungi</taxon>
        <taxon>Dikarya</taxon>
        <taxon>Basidiomycota</taxon>
        <taxon>Agaricomycotina</taxon>
        <taxon>Agaricomycetes</taxon>
        <taxon>Polyporales</taxon>
        <taxon>Cerrenaceae</taxon>
        <taxon>Cerrena</taxon>
    </lineage>
</organism>
<name>A0AAW0FPV9_9APHY</name>
<keyword evidence="4" id="KW-1185">Reference proteome</keyword>
<reference evidence="3 4" key="1">
    <citation type="submission" date="2022-09" db="EMBL/GenBank/DDBJ databases">
        <authorList>
            <person name="Palmer J.M."/>
        </authorList>
    </citation>
    <scope>NUCLEOTIDE SEQUENCE [LARGE SCALE GENOMIC DNA]</scope>
    <source>
        <strain evidence="3 4">DSM 7382</strain>
    </source>
</reference>
<keyword evidence="2" id="KW-1133">Transmembrane helix</keyword>
<accession>A0AAW0FPV9</accession>
<feature type="compositionally biased region" description="Pro residues" evidence="1">
    <location>
        <begin position="338"/>
        <end position="347"/>
    </location>
</feature>
<proteinExistence type="predicted"/>
<dbReference type="EMBL" id="JASBNA010000032">
    <property type="protein sequence ID" value="KAK7683083.1"/>
    <property type="molecule type" value="Genomic_DNA"/>
</dbReference>
<keyword evidence="2" id="KW-0812">Transmembrane</keyword>
<feature type="compositionally biased region" description="Polar residues" evidence="1">
    <location>
        <begin position="267"/>
        <end position="287"/>
    </location>
</feature>
<feature type="compositionally biased region" description="Polar residues" evidence="1">
    <location>
        <begin position="241"/>
        <end position="255"/>
    </location>
</feature>
<evidence type="ECO:0000256" key="2">
    <source>
        <dbReference type="SAM" id="Phobius"/>
    </source>
</evidence>
<evidence type="ECO:0000313" key="4">
    <source>
        <dbReference type="Proteomes" id="UP001385951"/>
    </source>
</evidence>
<evidence type="ECO:0000256" key="1">
    <source>
        <dbReference type="SAM" id="MobiDB-lite"/>
    </source>
</evidence>
<feature type="region of interest" description="Disordered" evidence="1">
    <location>
        <begin position="228"/>
        <end position="347"/>
    </location>
</feature>